<accession>A0A7W6FNX7</accession>
<comment type="subunit">
    <text evidence="2 5">Homopentamer.</text>
</comment>
<dbReference type="InterPro" id="IPR040026">
    <property type="entry name" value="FliD"/>
</dbReference>
<reference evidence="8 9" key="1">
    <citation type="submission" date="2020-08" db="EMBL/GenBank/DDBJ databases">
        <title>Genomic Encyclopedia of Type Strains, Phase IV (KMG-IV): sequencing the most valuable type-strain genomes for metagenomic binning, comparative biology and taxonomic classification.</title>
        <authorList>
            <person name="Goeker M."/>
        </authorList>
    </citation>
    <scope>NUCLEOTIDE SEQUENCE [LARGE SCALE GENOMIC DNA]</scope>
    <source>
        <strain evidence="8 9">DSM 26189</strain>
    </source>
</reference>
<evidence type="ECO:0000259" key="6">
    <source>
        <dbReference type="Pfam" id="PF02465"/>
    </source>
</evidence>
<evidence type="ECO:0000313" key="8">
    <source>
        <dbReference type="EMBL" id="MBB3924987.1"/>
    </source>
</evidence>
<dbReference type="GO" id="GO:0007155">
    <property type="term" value="P:cell adhesion"/>
    <property type="evidence" value="ECO:0007669"/>
    <property type="project" value="InterPro"/>
</dbReference>
<proteinExistence type="inferred from homology"/>
<dbReference type="GO" id="GO:0071973">
    <property type="term" value="P:bacterial-type flagellum-dependent cell motility"/>
    <property type="evidence" value="ECO:0007669"/>
    <property type="project" value="TreeGrafter"/>
</dbReference>
<evidence type="ECO:0000313" key="9">
    <source>
        <dbReference type="Proteomes" id="UP000571950"/>
    </source>
</evidence>
<gene>
    <name evidence="8" type="ORF">GGR43_000688</name>
</gene>
<dbReference type="Pfam" id="PF02465">
    <property type="entry name" value="FliD_N"/>
    <property type="match status" value="1"/>
</dbReference>
<name>A0A7W6FNX7_9SPHN</name>
<dbReference type="RefSeq" id="WP_188070552.1">
    <property type="nucleotide sequence ID" value="NZ_BSPS01000022.1"/>
</dbReference>
<feature type="domain" description="Flagellar hook-associated protein 2 C-terminal" evidence="7">
    <location>
        <begin position="233"/>
        <end position="459"/>
    </location>
</feature>
<dbReference type="PANTHER" id="PTHR30288">
    <property type="entry name" value="FLAGELLAR CAP/ASSEMBLY PROTEIN FLID"/>
    <property type="match status" value="1"/>
</dbReference>
<comment type="function">
    <text evidence="5">Required for morphogenesis and for the elongation of the flagellar filament by facilitating polymerization of the flagellin monomers at the tip of growing filament. Forms a capping structure, which prevents flagellin subunits (transported through the central channel of the flagellum) from leaking out without polymerization at the distal end.</text>
</comment>
<sequence>MTSSIGSNIISSLGTGSGIDTSSLVTSLVAAVRDPKQTLITNKQTLNTSRISGIATAASSLSTFSTALTSLLKDTSYSGQPASSDPTVASVTALTGGVPSGLPAQIEVKQLAQAQVMKSATLENANSPVGLGTLTLNTKSGTSTIHITSANNSLSGLAKAINSANAGVTATVMTDSTGSRLVLKGTSGEANEFSLTKEPSDTTSTSLQAFTFGSTETSLDTSSYSTMTQTQAAQNAKIVLDGVEMDYADNVVTDAIPYVRIDLNKAAPGTTVMLATDAPAASITDLVAEFVDAFNELRTSLNTVTAAGTDTTDAGALTNDSAIREMKNRLAKLTTMQLSDTGTFRTLSSIGISTNKDGTLSLDKEKLAAAYEKDPEAIKRMIDPDVSTEGNPGLAKAVADINAVLTDKDYGALTLASDRYTKLAKSYAKDLENLDDRMTDYQAQLSKMYTAMESKLTALKATQSYLKQQIDSWNAKDS</sequence>
<dbReference type="PANTHER" id="PTHR30288:SF0">
    <property type="entry name" value="FLAGELLAR HOOK-ASSOCIATED PROTEIN 2"/>
    <property type="match status" value="1"/>
</dbReference>
<evidence type="ECO:0000256" key="2">
    <source>
        <dbReference type="ARBA" id="ARBA00011255"/>
    </source>
</evidence>
<organism evidence="8 9">
    <name type="scientific">Sphingobium jiangsuense</name>
    <dbReference type="NCBI Taxonomy" id="870476"/>
    <lineage>
        <taxon>Bacteria</taxon>
        <taxon>Pseudomonadati</taxon>
        <taxon>Pseudomonadota</taxon>
        <taxon>Alphaproteobacteria</taxon>
        <taxon>Sphingomonadales</taxon>
        <taxon>Sphingomonadaceae</taxon>
        <taxon>Sphingobium</taxon>
    </lineage>
</organism>
<keyword evidence="3 5" id="KW-0175">Coiled coil</keyword>
<dbReference type="InterPro" id="IPR003481">
    <property type="entry name" value="FliD_N"/>
</dbReference>
<keyword evidence="5" id="KW-0964">Secreted</keyword>
<keyword evidence="8" id="KW-0969">Cilium</keyword>
<dbReference type="Proteomes" id="UP000571950">
    <property type="component" value="Unassembled WGS sequence"/>
</dbReference>
<comment type="similarity">
    <text evidence="1 5">Belongs to the FliD family.</text>
</comment>
<evidence type="ECO:0000256" key="4">
    <source>
        <dbReference type="ARBA" id="ARBA00023143"/>
    </source>
</evidence>
<dbReference type="Pfam" id="PF07195">
    <property type="entry name" value="FliD_C"/>
    <property type="match status" value="1"/>
</dbReference>
<comment type="caution">
    <text evidence="8">The sequence shown here is derived from an EMBL/GenBank/DDBJ whole genome shotgun (WGS) entry which is preliminary data.</text>
</comment>
<feature type="coiled-coil region" evidence="5">
    <location>
        <begin position="424"/>
        <end position="451"/>
    </location>
</feature>
<dbReference type="GO" id="GO:0005576">
    <property type="term" value="C:extracellular region"/>
    <property type="evidence" value="ECO:0007669"/>
    <property type="project" value="UniProtKB-SubCell"/>
</dbReference>
<evidence type="ECO:0000256" key="3">
    <source>
        <dbReference type="ARBA" id="ARBA00023054"/>
    </source>
</evidence>
<dbReference type="EMBL" id="JACIDT010000002">
    <property type="protein sequence ID" value="MBB3924987.1"/>
    <property type="molecule type" value="Genomic_DNA"/>
</dbReference>
<dbReference type="GO" id="GO:0009424">
    <property type="term" value="C:bacterial-type flagellum hook"/>
    <property type="evidence" value="ECO:0007669"/>
    <property type="project" value="UniProtKB-UniRule"/>
</dbReference>
<protein>
    <recommendedName>
        <fullName evidence="5">Flagellar hook-associated protein 2</fullName>
        <shortName evidence="5">HAP2</shortName>
    </recommendedName>
    <alternativeName>
        <fullName evidence="5">Flagellar cap protein</fullName>
    </alternativeName>
</protein>
<evidence type="ECO:0000259" key="7">
    <source>
        <dbReference type="Pfam" id="PF07195"/>
    </source>
</evidence>
<dbReference type="InterPro" id="IPR010809">
    <property type="entry name" value="FliD_C"/>
</dbReference>
<keyword evidence="9" id="KW-1185">Reference proteome</keyword>
<feature type="domain" description="Flagellar hook-associated protein 2 N-terminal" evidence="6">
    <location>
        <begin position="17"/>
        <end position="115"/>
    </location>
</feature>
<keyword evidence="8" id="KW-0282">Flagellum</keyword>
<evidence type="ECO:0000256" key="5">
    <source>
        <dbReference type="RuleBase" id="RU362066"/>
    </source>
</evidence>
<dbReference type="GO" id="GO:0009421">
    <property type="term" value="C:bacterial-type flagellum filament cap"/>
    <property type="evidence" value="ECO:0007669"/>
    <property type="project" value="InterPro"/>
</dbReference>
<keyword evidence="4 5" id="KW-0975">Bacterial flagellum</keyword>
<keyword evidence="8" id="KW-0966">Cell projection</keyword>
<evidence type="ECO:0000256" key="1">
    <source>
        <dbReference type="ARBA" id="ARBA00009764"/>
    </source>
</evidence>
<comment type="subcellular location">
    <subcellularLocation>
        <location evidence="5">Secreted</location>
    </subcellularLocation>
    <subcellularLocation>
        <location evidence="5">Bacterial flagellum</location>
    </subcellularLocation>
</comment>
<dbReference type="AlphaFoldDB" id="A0A7W6FNX7"/>